<dbReference type="InterPro" id="IPR050410">
    <property type="entry name" value="CCR4/nocturin_mRNA_transcr"/>
</dbReference>
<dbReference type="CDD" id="cd09083">
    <property type="entry name" value="EEP-1"/>
    <property type="match status" value="1"/>
</dbReference>
<evidence type="ECO:0000313" key="3">
    <source>
        <dbReference type="EMBL" id="OCF57898.1"/>
    </source>
</evidence>
<protein>
    <submittedName>
        <fullName evidence="3">Endonuclease/exonuclease/phosphatase</fullName>
    </submittedName>
</protein>
<gene>
    <name evidence="3" type="ORF">L486_03919</name>
</gene>
<name>A0A1B9IQT0_9TREE</name>
<feature type="region of interest" description="Disordered" evidence="1">
    <location>
        <begin position="1"/>
        <end position="24"/>
    </location>
</feature>
<reference evidence="3 4" key="1">
    <citation type="submission" date="2013-07" db="EMBL/GenBank/DDBJ databases">
        <title>The Genome Sequence of Kwoniella mangroviensis CBS10435.</title>
        <authorList>
            <consortium name="The Broad Institute Genome Sequencing Platform"/>
            <person name="Cuomo C."/>
            <person name="Litvintseva A."/>
            <person name="Chen Y."/>
            <person name="Heitman J."/>
            <person name="Sun S."/>
            <person name="Springer D."/>
            <person name="Dromer F."/>
            <person name="Young S.K."/>
            <person name="Zeng Q."/>
            <person name="Gargeya S."/>
            <person name="Fitzgerald M."/>
            <person name="Abouelleil A."/>
            <person name="Alvarado L."/>
            <person name="Berlin A.M."/>
            <person name="Chapman S.B."/>
            <person name="Dewar J."/>
            <person name="Goldberg J."/>
            <person name="Griggs A."/>
            <person name="Gujja S."/>
            <person name="Hansen M."/>
            <person name="Howarth C."/>
            <person name="Imamovic A."/>
            <person name="Larimer J."/>
            <person name="McCowan C."/>
            <person name="Murphy C."/>
            <person name="Pearson M."/>
            <person name="Priest M."/>
            <person name="Roberts A."/>
            <person name="Saif S."/>
            <person name="Shea T."/>
            <person name="Sykes S."/>
            <person name="Wortman J."/>
            <person name="Nusbaum C."/>
            <person name="Birren B."/>
        </authorList>
    </citation>
    <scope>NUCLEOTIDE SEQUENCE [LARGE SCALE GENOMIC DNA]</scope>
    <source>
        <strain evidence="3 4">CBS 10435</strain>
    </source>
</reference>
<proteinExistence type="predicted"/>
<dbReference type="EMBL" id="KI669462">
    <property type="protein sequence ID" value="OCF57898.1"/>
    <property type="molecule type" value="Genomic_DNA"/>
</dbReference>
<dbReference type="Proteomes" id="UP000092583">
    <property type="component" value="Unassembled WGS sequence"/>
</dbReference>
<keyword evidence="3" id="KW-0378">Hydrolase</keyword>
<dbReference type="AlphaFoldDB" id="A0A1B9IQT0"/>
<dbReference type="GO" id="GO:0004519">
    <property type="term" value="F:endonuclease activity"/>
    <property type="evidence" value="ECO:0007669"/>
    <property type="project" value="UniProtKB-KW"/>
</dbReference>
<dbReference type="OrthoDB" id="276515at2759"/>
<dbReference type="GO" id="GO:0000175">
    <property type="term" value="F:3'-5'-RNA exonuclease activity"/>
    <property type="evidence" value="ECO:0007669"/>
    <property type="project" value="TreeGrafter"/>
</dbReference>
<keyword evidence="3" id="KW-0269">Exonuclease</keyword>
<sequence length="353" mass="39742">MVTRIEPLPNPISNSSHDDPSVSEGDMIHVATVNVRYDNGTKSFNLPGTDNQYREKPWSERKTRLIDCLLSTGQLDVIGFQEVLHSQLLDIQNLLGEVYGHVGVGRDDGVEAGEYSPIFYDSTKFEMVKWTTIWLSPTPDKPSKGWDAALPRIATLLTLRRREKNGGIVHAVNTHYDHLGIRARAESSLLIRSQIYNWVRRIEEDEKVKEEGPVILFGDFNSPSHEAGYRNITSSHALPSGQKSFYFLDSFTNLSSTLQKRPYGPVHTYTDFAPPGSKNATRIDFIMLGAIPITAKEETDDRERTEGDGSSRSRGGWQVVRYACLDNFVEGDVEGWTGRWSDHRAVRVTISRS</sequence>
<organism evidence="3 4">
    <name type="scientific">Kwoniella mangroviensis CBS 10435</name>
    <dbReference type="NCBI Taxonomy" id="1331196"/>
    <lineage>
        <taxon>Eukaryota</taxon>
        <taxon>Fungi</taxon>
        <taxon>Dikarya</taxon>
        <taxon>Basidiomycota</taxon>
        <taxon>Agaricomycotina</taxon>
        <taxon>Tremellomycetes</taxon>
        <taxon>Tremellales</taxon>
        <taxon>Cryptococcaceae</taxon>
        <taxon>Kwoniella</taxon>
    </lineage>
</organism>
<dbReference type="Pfam" id="PF03372">
    <property type="entry name" value="Exo_endo_phos"/>
    <property type="match status" value="1"/>
</dbReference>
<dbReference type="PANTHER" id="PTHR12121">
    <property type="entry name" value="CARBON CATABOLITE REPRESSOR PROTEIN 4"/>
    <property type="match status" value="1"/>
</dbReference>
<reference evidence="4" key="2">
    <citation type="submission" date="2013-12" db="EMBL/GenBank/DDBJ databases">
        <title>Evolution of pathogenesis and genome organization in the Tremellales.</title>
        <authorList>
            <person name="Cuomo C."/>
            <person name="Litvintseva A."/>
            <person name="Heitman J."/>
            <person name="Chen Y."/>
            <person name="Sun S."/>
            <person name="Springer D."/>
            <person name="Dromer F."/>
            <person name="Young S."/>
            <person name="Zeng Q."/>
            <person name="Chapman S."/>
            <person name="Gujja S."/>
            <person name="Saif S."/>
            <person name="Birren B."/>
        </authorList>
    </citation>
    <scope>NUCLEOTIDE SEQUENCE [LARGE SCALE GENOMIC DNA]</scope>
    <source>
        <strain evidence="4">CBS 10435</strain>
    </source>
</reference>
<dbReference type="PANTHER" id="PTHR12121:SF36">
    <property type="entry name" value="ENDONUCLEASE_EXONUCLEASE_PHOSPHATASE DOMAIN-CONTAINING PROTEIN"/>
    <property type="match status" value="1"/>
</dbReference>
<keyword evidence="3" id="KW-0255">Endonuclease</keyword>
<dbReference type="FunFam" id="3.60.10.10:FF:000104">
    <property type="entry name" value="Endonuclease/exonuclease/phosphatase"/>
    <property type="match status" value="1"/>
</dbReference>
<dbReference type="Gene3D" id="3.60.10.10">
    <property type="entry name" value="Endonuclease/exonuclease/phosphatase"/>
    <property type="match status" value="1"/>
</dbReference>
<accession>A0A1B9IQT0</accession>
<evidence type="ECO:0000256" key="1">
    <source>
        <dbReference type="SAM" id="MobiDB-lite"/>
    </source>
</evidence>
<evidence type="ECO:0000259" key="2">
    <source>
        <dbReference type="Pfam" id="PF03372"/>
    </source>
</evidence>
<feature type="domain" description="Endonuclease/exonuclease/phosphatase" evidence="2">
    <location>
        <begin position="38"/>
        <end position="289"/>
    </location>
</feature>
<dbReference type="STRING" id="1331196.A0A1B9IQT0"/>
<dbReference type="SUPFAM" id="SSF56219">
    <property type="entry name" value="DNase I-like"/>
    <property type="match status" value="1"/>
</dbReference>
<evidence type="ECO:0000313" key="4">
    <source>
        <dbReference type="Proteomes" id="UP000092583"/>
    </source>
</evidence>
<keyword evidence="4" id="KW-1185">Reference proteome</keyword>
<keyword evidence="3" id="KW-0540">Nuclease</keyword>
<dbReference type="InterPro" id="IPR036691">
    <property type="entry name" value="Endo/exonu/phosph_ase_sf"/>
</dbReference>
<dbReference type="InterPro" id="IPR005135">
    <property type="entry name" value="Endo/exonuclease/phosphatase"/>
</dbReference>